<keyword evidence="2" id="KW-1185">Reference proteome</keyword>
<reference evidence="1 2" key="1">
    <citation type="submission" date="2023-08" db="EMBL/GenBank/DDBJ databases">
        <title>Microbacterium sp. nov., isolated from a waste landfill.</title>
        <authorList>
            <person name="Wen W."/>
        </authorList>
    </citation>
    <scope>NUCLEOTIDE SEQUENCE [LARGE SCALE GENOMIC DNA]</scope>
    <source>
        <strain evidence="1 2">ASV81</strain>
    </source>
</reference>
<accession>A0ABU0XF17</accession>
<sequence length="372" mass="41763">MNDASPAKWAIDPHTRAKHQILDSYLKGWFPKLTSFQDKVIYLDGFAGRGRYTDGTEGSPLIALRALVGHQHLKRMDHCKFIFWFIEANKENEAALRRELEAFVEEHNTGSGPDIGVDLTHNTFEKTGRELAKQLDEKGGKIAPTFAFIDPFGYTGLPMDLIKSLFGNSQSEVLVNFMVGFVQRFIEREGQEAAIESLFGLPVDQVMAGKLSDAKRVEHLRDVYMAQLKEVGGFEYVRSFAMTNHTGNVSYYLVHGTHHREGVKLMKAAMWKADPGGGSVFQDRLHGVEVLFDPAPDTEPLRAEFLSVFAGRSAVPIDEIEWHTILETPYRETHVRPILTALEKSGVITVRRNATRGFPSGRAWVDFPNASE</sequence>
<organism evidence="1 2">
    <name type="scientific">Microbacterium capsulatum</name>
    <dbReference type="NCBI Taxonomy" id="3041921"/>
    <lineage>
        <taxon>Bacteria</taxon>
        <taxon>Bacillati</taxon>
        <taxon>Actinomycetota</taxon>
        <taxon>Actinomycetes</taxon>
        <taxon>Micrococcales</taxon>
        <taxon>Microbacteriaceae</taxon>
        <taxon>Microbacterium</taxon>
    </lineage>
</organism>
<name>A0ABU0XF17_9MICO</name>
<proteinExistence type="predicted"/>
<dbReference type="NCBIfam" id="TIGR04474">
    <property type="entry name" value="tcm_partner"/>
    <property type="match status" value="1"/>
</dbReference>
<evidence type="ECO:0000313" key="1">
    <source>
        <dbReference type="EMBL" id="MDQ4213701.1"/>
    </source>
</evidence>
<dbReference type="Proteomes" id="UP001230289">
    <property type="component" value="Unassembled WGS sequence"/>
</dbReference>
<dbReference type="InterPro" id="IPR031009">
    <property type="entry name" value="Tcm_partner"/>
</dbReference>
<protein>
    <submittedName>
        <fullName evidence="1">Three-Cys-motif partner protein TcmP</fullName>
    </submittedName>
</protein>
<gene>
    <name evidence="1" type="ORF">RBR11_07195</name>
</gene>
<comment type="caution">
    <text evidence="1">The sequence shown here is derived from an EMBL/GenBank/DDBJ whole genome shotgun (WGS) entry which is preliminary data.</text>
</comment>
<dbReference type="RefSeq" id="WP_308488639.1">
    <property type="nucleotide sequence ID" value="NZ_JAVFCB010000003.1"/>
</dbReference>
<dbReference type="EMBL" id="JAVFCB010000003">
    <property type="protein sequence ID" value="MDQ4213701.1"/>
    <property type="molecule type" value="Genomic_DNA"/>
</dbReference>
<evidence type="ECO:0000313" key="2">
    <source>
        <dbReference type="Proteomes" id="UP001230289"/>
    </source>
</evidence>